<keyword evidence="2" id="KW-1185">Reference proteome</keyword>
<proteinExistence type="predicted"/>
<reference evidence="1 2" key="1">
    <citation type="submission" date="2022-10" db="EMBL/GenBank/DDBJ databases">
        <title>Draft genome sequence of Streptomyces sp. YSPA8.</title>
        <authorList>
            <person name="Moriuchi R."/>
            <person name="Dohra H."/>
            <person name="Yamamura H."/>
            <person name="Kodani S."/>
        </authorList>
    </citation>
    <scope>NUCLEOTIDE SEQUENCE [LARGE SCALE GENOMIC DNA]</scope>
    <source>
        <strain evidence="1 2">YSPA8</strain>
    </source>
</reference>
<dbReference type="EMBL" id="BSBI01000021">
    <property type="protein sequence ID" value="GLF99600.1"/>
    <property type="molecule type" value="Genomic_DNA"/>
</dbReference>
<dbReference type="Proteomes" id="UP001291653">
    <property type="component" value="Unassembled WGS sequence"/>
</dbReference>
<dbReference type="RefSeq" id="WP_323451536.1">
    <property type="nucleotide sequence ID" value="NZ_BSBI01000021.1"/>
</dbReference>
<evidence type="ECO:0000313" key="1">
    <source>
        <dbReference type="EMBL" id="GLF99600.1"/>
    </source>
</evidence>
<protein>
    <submittedName>
        <fullName evidence="1">Methyltransferase</fullName>
    </submittedName>
</protein>
<keyword evidence="1" id="KW-0489">Methyltransferase</keyword>
<gene>
    <name evidence="1" type="ORF">SYYSPA8_34905</name>
</gene>
<evidence type="ECO:0000313" key="2">
    <source>
        <dbReference type="Proteomes" id="UP001291653"/>
    </source>
</evidence>
<sequence length="234" mass="25567">MNTVPSVTAIGDIIISARPFPDYTTQFALTTDDLLAGPVLDCPGGASDFAATVRALGGTAVSADPAYHQSPSLLARMVDRDLARVRQWTASQPERFPLDESGQWIHAQRWSAAATSFLDDFRRDRAEGTGHYRALPLPSLPFADNTFALAVSGFLLFTYPGHFDFAFHLAALGELTRIATEVRVHPLNDSAQTPCPALPRLRHHLSEAGIDSEILTVQGQSDSRDNLTLRLTRR</sequence>
<comment type="caution">
    <text evidence="1">The sequence shown here is derived from an EMBL/GenBank/DDBJ whole genome shotgun (WGS) entry which is preliminary data.</text>
</comment>
<dbReference type="GO" id="GO:0008168">
    <property type="term" value="F:methyltransferase activity"/>
    <property type="evidence" value="ECO:0007669"/>
    <property type="project" value="UniProtKB-KW"/>
</dbReference>
<dbReference type="GO" id="GO:0032259">
    <property type="term" value="P:methylation"/>
    <property type="evidence" value="ECO:0007669"/>
    <property type="project" value="UniProtKB-KW"/>
</dbReference>
<name>A0ABQ5PAK2_9ACTN</name>
<organism evidence="1 2">
    <name type="scientific">Streptomyces yaizuensis</name>
    <dbReference type="NCBI Taxonomy" id="2989713"/>
    <lineage>
        <taxon>Bacteria</taxon>
        <taxon>Bacillati</taxon>
        <taxon>Actinomycetota</taxon>
        <taxon>Actinomycetes</taxon>
        <taxon>Kitasatosporales</taxon>
        <taxon>Streptomycetaceae</taxon>
        <taxon>Streptomyces</taxon>
    </lineage>
</organism>
<accession>A0ABQ5PAK2</accession>
<keyword evidence="1" id="KW-0808">Transferase</keyword>